<organism evidence="4 5">
    <name type="scientific">Pseudocohnilembus persalinus</name>
    <name type="common">Ciliate</name>
    <dbReference type="NCBI Taxonomy" id="266149"/>
    <lineage>
        <taxon>Eukaryota</taxon>
        <taxon>Sar</taxon>
        <taxon>Alveolata</taxon>
        <taxon>Ciliophora</taxon>
        <taxon>Intramacronucleata</taxon>
        <taxon>Oligohymenophorea</taxon>
        <taxon>Scuticociliatia</taxon>
        <taxon>Philasterida</taxon>
        <taxon>Pseudocohnilembidae</taxon>
        <taxon>Pseudocohnilembus</taxon>
    </lineage>
</organism>
<proteinExistence type="predicted"/>
<evidence type="ECO:0000256" key="1">
    <source>
        <dbReference type="SAM" id="Coils"/>
    </source>
</evidence>
<dbReference type="SMART" id="SM01117">
    <property type="entry name" value="Cyt-b5"/>
    <property type="match status" value="1"/>
</dbReference>
<feature type="coiled-coil region" evidence="1">
    <location>
        <begin position="147"/>
        <end position="214"/>
    </location>
</feature>
<keyword evidence="1" id="KW-0175">Coiled coil</keyword>
<dbReference type="Gene3D" id="1.25.40.10">
    <property type="entry name" value="Tetratricopeptide repeat domain"/>
    <property type="match status" value="1"/>
</dbReference>
<dbReference type="GO" id="GO:0016020">
    <property type="term" value="C:membrane"/>
    <property type="evidence" value="ECO:0007669"/>
    <property type="project" value="TreeGrafter"/>
</dbReference>
<dbReference type="OrthoDB" id="260519at2759"/>
<evidence type="ECO:0000259" key="3">
    <source>
        <dbReference type="PROSITE" id="PS50255"/>
    </source>
</evidence>
<dbReference type="Gene3D" id="3.10.120.10">
    <property type="entry name" value="Cytochrome b5-like heme/steroid binding domain"/>
    <property type="match status" value="1"/>
</dbReference>
<dbReference type="PROSITE" id="PS50255">
    <property type="entry name" value="CYTOCHROME_B5_2"/>
    <property type="match status" value="1"/>
</dbReference>
<dbReference type="InterPro" id="IPR011990">
    <property type="entry name" value="TPR-like_helical_dom_sf"/>
</dbReference>
<dbReference type="InterPro" id="IPR001199">
    <property type="entry name" value="Cyt_B5-like_heme/steroid-bd"/>
</dbReference>
<keyword evidence="2" id="KW-0812">Transmembrane</keyword>
<feature type="coiled-coil region" evidence="1">
    <location>
        <begin position="585"/>
        <end position="614"/>
    </location>
</feature>
<dbReference type="PANTHER" id="PTHR19353:SF82">
    <property type="entry name" value="CYTOCHROME B5 HEME-BINDING DOMAIN-CONTAINING PROTEIN"/>
    <property type="match status" value="1"/>
</dbReference>
<feature type="domain" description="Cytochrome b5 heme-binding" evidence="3">
    <location>
        <begin position="700"/>
        <end position="775"/>
    </location>
</feature>
<dbReference type="PANTHER" id="PTHR19353">
    <property type="entry name" value="FATTY ACID DESATURASE 2"/>
    <property type="match status" value="1"/>
</dbReference>
<dbReference type="InterPro" id="IPR011989">
    <property type="entry name" value="ARM-like"/>
</dbReference>
<evidence type="ECO:0000313" key="4">
    <source>
        <dbReference type="EMBL" id="KRX03399.1"/>
    </source>
</evidence>
<feature type="coiled-coil region" evidence="1">
    <location>
        <begin position="254"/>
        <end position="281"/>
    </location>
</feature>
<gene>
    <name evidence="4" type="ORF">PPERSA_08141</name>
</gene>
<dbReference type="Gene3D" id="1.25.10.10">
    <property type="entry name" value="Leucine-rich Repeat Variant"/>
    <property type="match status" value="1"/>
</dbReference>
<dbReference type="SUPFAM" id="SSF55856">
    <property type="entry name" value="Cytochrome b5-like heme/steroid binding domain"/>
    <property type="match status" value="1"/>
</dbReference>
<dbReference type="InterPro" id="IPR012171">
    <property type="entry name" value="Fatty_acid_desaturase"/>
</dbReference>
<dbReference type="Pfam" id="PF00173">
    <property type="entry name" value="Cyt-b5"/>
    <property type="match status" value="1"/>
</dbReference>
<comment type="caution">
    <text evidence="4">The sequence shown here is derived from an EMBL/GenBank/DDBJ whole genome shotgun (WGS) entry which is preliminary data.</text>
</comment>
<feature type="transmembrane region" description="Helical" evidence="2">
    <location>
        <begin position="937"/>
        <end position="959"/>
    </location>
</feature>
<feature type="coiled-coil region" evidence="1">
    <location>
        <begin position="16"/>
        <end position="50"/>
    </location>
</feature>
<protein>
    <submittedName>
        <fullName evidence="4">Cytochrome b5-like heme/steroid binding domain</fullName>
    </submittedName>
</protein>
<name>A0A0V0QMM5_PSEPJ</name>
<dbReference type="CDD" id="cd03506">
    <property type="entry name" value="Delta6-FADS-like"/>
    <property type="match status" value="1"/>
</dbReference>
<dbReference type="Proteomes" id="UP000054937">
    <property type="component" value="Unassembled WGS sequence"/>
</dbReference>
<dbReference type="EMBL" id="LDAU01000132">
    <property type="protein sequence ID" value="KRX03399.1"/>
    <property type="molecule type" value="Genomic_DNA"/>
</dbReference>
<dbReference type="SUPFAM" id="SSF48452">
    <property type="entry name" value="TPR-like"/>
    <property type="match status" value="1"/>
</dbReference>
<feature type="transmembrane region" description="Helical" evidence="2">
    <location>
        <begin position="965"/>
        <end position="985"/>
    </location>
</feature>
<feature type="transmembrane region" description="Helical" evidence="2">
    <location>
        <begin position="992"/>
        <end position="1011"/>
    </location>
</feature>
<evidence type="ECO:0000256" key="2">
    <source>
        <dbReference type="SAM" id="Phobius"/>
    </source>
</evidence>
<accession>A0A0V0QMM5</accession>
<keyword evidence="2" id="KW-1133">Transmembrane helix</keyword>
<reference evidence="4 5" key="1">
    <citation type="journal article" date="2015" name="Sci. Rep.">
        <title>Genome of the facultative scuticociliatosis pathogen Pseudocohnilembus persalinus provides insight into its virulence through horizontal gene transfer.</title>
        <authorList>
            <person name="Xiong J."/>
            <person name="Wang G."/>
            <person name="Cheng J."/>
            <person name="Tian M."/>
            <person name="Pan X."/>
            <person name="Warren A."/>
            <person name="Jiang C."/>
            <person name="Yuan D."/>
            <person name="Miao W."/>
        </authorList>
    </citation>
    <scope>NUCLEOTIDE SEQUENCE [LARGE SCALE GENOMIC DNA]</scope>
    <source>
        <strain evidence="4">36N120E</strain>
    </source>
</reference>
<dbReference type="InterPro" id="IPR036400">
    <property type="entry name" value="Cyt_B5-like_heme/steroid_sf"/>
</dbReference>
<keyword evidence="5" id="KW-1185">Reference proteome</keyword>
<dbReference type="GO" id="GO:0016717">
    <property type="term" value="F:oxidoreductase activity, acting on paired donors, with oxidation of a pair of donors resulting in the reduction of molecular oxygen to two molecules of water"/>
    <property type="evidence" value="ECO:0007669"/>
    <property type="project" value="TreeGrafter"/>
</dbReference>
<dbReference type="GO" id="GO:0006629">
    <property type="term" value="P:lipid metabolic process"/>
    <property type="evidence" value="ECO:0007669"/>
    <property type="project" value="InterPro"/>
</dbReference>
<dbReference type="InParanoid" id="A0A0V0QMM5"/>
<keyword evidence="2" id="KW-0472">Membrane</keyword>
<dbReference type="AlphaFoldDB" id="A0A0V0QMM5"/>
<dbReference type="Pfam" id="PF00487">
    <property type="entry name" value="FA_desaturase"/>
    <property type="match status" value="1"/>
</dbReference>
<feature type="transmembrane region" description="Helical" evidence="2">
    <location>
        <begin position="811"/>
        <end position="837"/>
    </location>
</feature>
<dbReference type="InterPro" id="IPR005804">
    <property type="entry name" value="FA_desaturase_dom"/>
</dbReference>
<evidence type="ECO:0000313" key="5">
    <source>
        <dbReference type="Proteomes" id="UP000054937"/>
    </source>
</evidence>
<sequence>MQKINKTQTLPDLYLKNKEQAKNQLIQQNFEEAELLYQKLFEEYENALQNPEKSILKLNIAITQFSQKKLKEALQNTNASIALNPNYTKAYYRKCQILLQQENFQESLILAKQLFEKEKTKEIALLLQVQNLNTSEFYQQYLNFVLNQQKTQNLSENQNQQEKLNQNQNENLEQNINYNLNLNLQQLVQILLTVQAIQQQNYEKNQNQEEKEENIKEDPLESLFKFQINDINKNLQNLISSYQFLITILSNLLNSQFEQNEQKLQEQYELDEKKLKQLENFGQNFDKESETLKKQFVYQNKQIQENQVIHFITQTLNLPQILEQYRDLFQKKENFINYLQHSQIQAENLSKIYFSLSNEKNYQSQQEYQKTTQFLQKQVFLQIGLIFQKDKNIQKLMAKILSNISPELLNYKEINEYTNFLLNTVSNNNYELTIFEALLGLIQISSLGDQICKNLLQEKNLNLLRDQLIEENQYIQHAVMELINNIIASESCQQKIYEKYDDEENQNNKNQNKVTQQDQQTEILEQILEIIFSYADSFISQFQEMQTEYNKYDSPIKILNTIFQIATIISHSNLLPICFSNQKQEQNQQEKIQKQQENQLKIEQNNQISQQNNQKNQQQTTQNYNFSQIHQIFQNIFNQLISSNLKMDKLGNKIVYETLAILKAPFKKFRPQKDLTYQEIEKEQLPEEPQYLNEKQRKEAKVISQLEIEQMVAQGKKITTIDDYVYDLTKWIKIHPGGPEIIEEYNGRDSTEQFFAFHRPRVTKYLENFLIGKAEKKRELKLSSVMYRKLNQYLWKNKYFECDMLYYHQKYFLLLCFFITGVIFAYYQHYFISAILIAQLIKQSGFIAHDSLHFGIHPQKPGQKYNWHGMFFGSTMFGISSDMWNFEHTVHHAITRRPKEDLQFFYLPWFLLDAKEITWKKCSVNFFVKACVSVHNYTYIVLAVLVGRYAIFVNSILSIIKRKAFVDLIFMALFFAWWVPIIKLFDSNFDKFMFIFINNLTVGILHIQLLVNHMAVECFTPEEEAKMDFFEFQLRTSRNIITYWYNTWFNGGLQDQIEHHLYPQLPRHNFTRIKPVIQEIAKKSNINYKQEPFFKTLAIIDKDMVHLADMLARGDII</sequence>